<dbReference type="AlphaFoldDB" id="A0A1G6JNB9"/>
<name>A0A1G6JNB9_9PSEU</name>
<evidence type="ECO:0000313" key="3">
    <source>
        <dbReference type="Proteomes" id="UP000199501"/>
    </source>
</evidence>
<protein>
    <submittedName>
        <fullName evidence="2">Uncharacterized protein</fullName>
    </submittedName>
</protein>
<evidence type="ECO:0000313" key="2">
    <source>
        <dbReference type="EMBL" id="SDC20203.1"/>
    </source>
</evidence>
<organism evidence="2 3">
    <name type="scientific">Actinokineospora iranica</name>
    <dbReference type="NCBI Taxonomy" id="1271860"/>
    <lineage>
        <taxon>Bacteria</taxon>
        <taxon>Bacillati</taxon>
        <taxon>Actinomycetota</taxon>
        <taxon>Actinomycetes</taxon>
        <taxon>Pseudonocardiales</taxon>
        <taxon>Pseudonocardiaceae</taxon>
        <taxon>Actinokineospora</taxon>
    </lineage>
</organism>
<feature type="compositionally biased region" description="Basic and acidic residues" evidence="1">
    <location>
        <begin position="24"/>
        <end position="41"/>
    </location>
</feature>
<dbReference type="EMBL" id="FMZZ01000001">
    <property type="protein sequence ID" value="SDC20203.1"/>
    <property type="molecule type" value="Genomic_DNA"/>
</dbReference>
<accession>A0A1G6JNB9</accession>
<reference evidence="3" key="1">
    <citation type="submission" date="2016-10" db="EMBL/GenBank/DDBJ databases">
        <authorList>
            <person name="Varghese N."/>
            <person name="Submissions S."/>
        </authorList>
    </citation>
    <scope>NUCLEOTIDE SEQUENCE [LARGE SCALE GENOMIC DNA]</scope>
    <source>
        <strain evidence="3">IBRC-M 10403</strain>
    </source>
</reference>
<dbReference type="STRING" id="1271860.SAMN05216174_101487"/>
<proteinExistence type="predicted"/>
<gene>
    <name evidence="2" type="ORF">SAMN05216174_101487</name>
</gene>
<dbReference type="Proteomes" id="UP000199501">
    <property type="component" value="Unassembled WGS sequence"/>
</dbReference>
<evidence type="ECO:0000256" key="1">
    <source>
        <dbReference type="SAM" id="MobiDB-lite"/>
    </source>
</evidence>
<keyword evidence="3" id="KW-1185">Reference proteome</keyword>
<sequence length="312" mass="33351">MVDRKTLPDGQIQATVRIGPIKVKPHDPDDGHDDGGGHDHGGMVTPMHGGMEPMHGAMTIAFTADLVSLCPLGCYLTSFAPDLVYPDGKRADMDTGVMLHHSVFGQWGGRDTTCAGTPIGKLFGKRYFASGNERSSGAMAKGYGVFNPPLTLNMAEIELMNMTDQPKTVYHTVTVTYVPLLGSHIKPVTPVWMDQDLCGDSEFEVPAGESHHTTEWTSTISGTVKAVGGHLHDGGDKITVSNGTTSQVWCGMTAQYGTKPSSMGHLDAITPCVGQDLGTIKKGEKIRLDSSYHIKYADKGAMAISLVYIAES</sequence>
<feature type="region of interest" description="Disordered" evidence="1">
    <location>
        <begin position="21"/>
        <end position="47"/>
    </location>
</feature>